<keyword evidence="3" id="KW-0238">DNA-binding</keyword>
<dbReference type="EMBL" id="SWLB01000003">
    <property type="protein sequence ID" value="KAF3339674.1"/>
    <property type="molecule type" value="Genomic_DNA"/>
</dbReference>
<comment type="caution">
    <text evidence="3">The sequence shown here is derived from an EMBL/GenBank/DDBJ whole genome shotgun (WGS) entry which is preliminary data.</text>
</comment>
<name>A0A833W102_9POAL</name>
<evidence type="ECO:0000313" key="4">
    <source>
        <dbReference type="Proteomes" id="UP000623129"/>
    </source>
</evidence>
<accession>A0A833W102</accession>
<evidence type="ECO:0000256" key="1">
    <source>
        <dbReference type="SAM" id="Phobius"/>
    </source>
</evidence>
<gene>
    <name evidence="3" type="ORF">FCM35_KLT15445</name>
</gene>
<dbReference type="OrthoDB" id="1739348at2759"/>
<dbReference type="Pfam" id="PF04057">
    <property type="entry name" value="Rep-A_N"/>
    <property type="match status" value="1"/>
</dbReference>
<dbReference type="GO" id="GO:0006260">
    <property type="term" value="P:DNA replication"/>
    <property type="evidence" value="ECO:0007669"/>
    <property type="project" value="InterPro"/>
</dbReference>
<keyword evidence="1" id="KW-0472">Membrane</keyword>
<dbReference type="GO" id="GO:0003677">
    <property type="term" value="F:DNA binding"/>
    <property type="evidence" value="ECO:0007669"/>
    <property type="project" value="UniProtKB-KW"/>
</dbReference>
<sequence>MQNEVIPALSKNASLSSPRQIEANKTPAFPLRSPDQYFDRSVQSIARLVLSQLSNPSLLTHISDLKKKKKKRDGKIADSRRGCQLPLYSQTLIQILVQIFLRSFFRSTSDISVISGVSLLTLCSLRAWFSVLLLVLLLVWFDRCEFEEICSTDCMTEQRQLRSWCEGPEVYFCFLEAVFEEESSAMLLVGVNSGTRKKMSVGLIGVNLLEGLPVATLLANPNPDSGSNLPEIVLQVLDLRLIGNSSIRYMFMASHGKMKIKAMLPTDFASEIGAICNYPHNLLNFFINLLKFQMNCENSTQHFSIWLVFKLDELGKEIAEIVVPVALALASMVPLPLLLTLLLLVT</sequence>
<organism evidence="3 4">
    <name type="scientific">Carex littledalei</name>
    <dbReference type="NCBI Taxonomy" id="544730"/>
    <lineage>
        <taxon>Eukaryota</taxon>
        <taxon>Viridiplantae</taxon>
        <taxon>Streptophyta</taxon>
        <taxon>Embryophyta</taxon>
        <taxon>Tracheophyta</taxon>
        <taxon>Spermatophyta</taxon>
        <taxon>Magnoliopsida</taxon>
        <taxon>Liliopsida</taxon>
        <taxon>Poales</taxon>
        <taxon>Cyperaceae</taxon>
        <taxon>Cyperoideae</taxon>
        <taxon>Cariceae</taxon>
        <taxon>Carex</taxon>
        <taxon>Carex subgen. Euthyceras</taxon>
    </lineage>
</organism>
<evidence type="ECO:0000259" key="2">
    <source>
        <dbReference type="Pfam" id="PF04057"/>
    </source>
</evidence>
<dbReference type="InterPro" id="IPR007199">
    <property type="entry name" value="Rep_factor-A_N"/>
</dbReference>
<evidence type="ECO:0000313" key="3">
    <source>
        <dbReference type="EMBL" id="KAF3339674.1"/>
    </source>
</evidence>
<keyword evidence="4" id="KW-1185">Reference proteome</keyword>
<feature type="domain" description="Replication factor-A protein 1 N-terminal" evidence="2">
    <location>
        <begin position="227"/>
        <end position="272"/>
    </location>
</feature>
<keyword evidence="1" id="KW-0812">Transmembrane</keyword>
<proteinExistence type="predicted"/>
<dbReference type="Proteomes" id="UP000623129">
    <property type="component" value="Unassembled WGS sequence"/>
</dbReference>
<dbReference type="GO" id="GO:0005634">
    <property type="term" value="C:nucleus"/>
    <property type="evidence" value="ECO:0007669"/>
    <property type="project" value="InterPro"/>
</dbReference>
<feature type="transmembrane region" description="Helical" evidence="1">
    <location>
        <begin position="321"/>
        <end position="345"/>
    </location>
</feature>
<keyword evidence="1" id="KW-1133">Transmembrane helix</keyword>
<reference evidence="3" key="1">
    <citation type="submission" date="2020-01" db="EMBL/GenBank/DDBJ databases">
        <title>Genome sequence of Kobresia littledalei, the first chromosome-level genome in the family Cyperaceae.</title>
        <authorList>
            <person name="Qu G."/>
        </authorList>
    </citation>
    <scope>NUCLEOTIDE SEQUENCE</scope>
    <source>
        <strain evidence="3">C.B.Clarke</strain>
        <tissue evidence="3">Leaf</tissue>
    </source>
</reference>
<protein>
    <submittedName>
        <fullName evidence="3">Replication protein A DNA-binding subunit B-like isoform X2</fullName>
    </submittedName>
</protein>
<dbReference type="AlphaFoldDB" id="A0A833W102"/>